<accession>A0A3E0X265</accession>
<gene>
    <name evidence="2" type="ORF">CAL65_05490</name>
</gene>
<evidence type="ECO:0000313" key="2">
    <source>
        <dbReference type="EMBL" id="RFA38283.1"/>
    </source>
</evidence>
<sequence>MMSAFAETPVVESGLDYVRTIPRNLVHKRRIDNVFVTSMQRLSALEFACGAYVPQANLYLNELRFHPNDVLLPLIEIGRQAGIACCHSYLNVAQGQHFVLGTMGVDTEPSLYELDWSECDYVDVHICVSDVRYNPDGSFKSGTAESTFYVDGRQIYRQFSHSAVLTKKRYRALRRGARQHTSNVAAIGAVPLANALEISTRPRLARSVLGERRWLGIDGRIAANLAIDLNNLFFFDHPNDHAPGMLLLEGMRQLAMEVAGGLPGVTAPYPKIQHLDLSFTHFAELDRPVGIVAETVVADDQAAVGTQRLQLKATQGDRTCAEASFVVA</sequence>
<evidence type="ECO:0000313" key="3">
    <source>
        <dbReference type="Proteomes" id="UP000256763"/>
    </source>
</evidence>
<protein>
    <recommendedName>
        <fullName evidence="1">A-factor biosynthesis hotdog domain-containing protein</fullName>
    </recommendedName>
</protein>
<dbReference type="Pfam" id="PF03756">
    <property type="entry name" value="AfsA"/>
    <property type="match status" value="2"/>
</dbReference>
<dbReference type="Proteomes" id="UP000256763">
    <property type="component" value="Unassembled WGS sequence"/>
</dbReference>
<dbReference type="AlphaFoldDB" id="A0A3E0X265"/>
<feature type="domain" description="A-factor biosynthesis hotdog" evidence="1">
    <location>
        <begin position="25"/>
        <end position="106"/>
    </location>
</feature>
<keyword evidence="3" id="KW-1185">Reference proteome</keyword>
<dbReference type="RefSeq" id="WP_116347573.1">
    <property type="nucleotide sequence ID" value="NZ_NFZW01000004.1"/>
</dbReference>
<comment type="caution">
    <text evidence="2">The sequence shown here is derived from an EMBL/GenBank/DDBJ whole genome shotgun (WGS) entry which is preliminary data.</text>
</comment>
<evidence type="ECO:0000259" key="1">
    <source>
        <dbReference type="Pfam" id="PF03756"/>
    </source>
</evidence>
<feature type="domain" description="A-factor biosynthesis hotdog" evidence="1">
    <location>
        <begin position="219"/>
        <end position="325"/>
    </location>
</feature>
<proteinExistence type="predicted"/>
<dbReference type="EMBL" id="NFZW01000004">
    <property type="protein sequence ID" value="RFA38283.1"/>
    <property type="molecule type" value="Genomic_DNA"/>
</dbReference>
<dbReference type="InterPro" id="IPR005509">
    <property type="entry name" value="AfsA_hotdog_dom"/>
</dbReference>
<name>A0A3E0X265_9GAMM</name>
<organism evidence="2 3">
    <name type="scientific">Alkalilimnicola ehrlichii</name>
    <dbReference type="NCBI Taxonomy" id="351052"/>
    <lineage>
        <taxon>Bacteria</taxon>
        <taxon>Pseudomonadati</taxon>
        <taxon>Pseudomonadota</taxon>
        <taxon>Gammaproteobacteria</taxon>
        <taxon>Chromatiales</taxon>
        <taxon>Ectothiorhodospiraceae</taxon>
        <taxon>Alkalilimnicola</taxon>
    </lineage>
</organism>
<reference evidence="3" key="1">
    <citation type="submission" date="2017-05" db="EMBL/GenBank/DDBJ databases">
        <authorList>
            <person name="Sharma S."/>
            <person name="Sidhu C."/>
            <person name="Pinnaka A.K."/>
        </authorList>
    </citation>
    <scope>NUCLEOTIDE SEQUENCE [LARGE SCALE GENOMIC DNA]</scope>
    <source>
        <strain evidence="3">AK93</strain>
    </source>
</reference>